<keyword evidence="1" id="KW-0472">Membrane</keyword>
<name>A0ABT4F7M3_9BACL</name>
<proteinExistence type="predicted"/>
<dbReference type="RefSeq" id="WP_016423989.1">
    <property type="nucleotide sequence ID" value="NZ_BQWH01000008.1"/>
</dbReference>
<dbReference type="Proteomes" id="UP001527202">
    <property type="component" value="Unassembled WGS sequence"/>
</dbReference>
<evidence type="ECO:0000313" key="3">
    <source>
        <dbReference type="Proteomes" id="UP001527202"/>
    </source>
</evidence>
<gene>
    <name evidence="2" type="primary">prli42</name>
    <name evidence="2" type="ORF">M5X16_01840</name>
</gene>
<keyword evidence="3" id="KW-1185">Reference proteome</keyword>
<accession>A0ABT4F7M3</accession>
<reference evidence="2 3" key="1">
    <citation type="submission" date="2022-05" db="EMBL/GenBank/DDBJ databases">
        <title>Genome Sequencing of Bee-Associated Microbes.</title>
        <authorList>
            <person name="Dunlap C."/>
        </authorList>
    </citation>
    <scope>NUCLEOTIDE SEQUENCE [LARGE SCALE GENOMIC DNA]</scope>
    <source>
        <strain evidence="2 3">NRRL B-23120</strain>
    </source>
</reference>
<evidence type="ECO:0000313" key="2">
    <source>
        <dbReference type="EMBL" id="MCY9594520.1"/>
    </source>
</evidence>
<dbReference type="InterPro" id="IPR049722">
    <property type="entry name" value="Prli42-like"/>
</dbReference>
<sequence>MKRNRLFKIVVYIMLFSMVASTLMVSLSFLTTS</sequence>
<keyword evidence="1" id="KW-1133">Transmembrane helix</keyword>
<dbReference type="GeneID" id="95379007"/>
<organism evidence="2 3">
    <name type="scientific">Paenibacillus chitinolyticus</name>
    <dbReference type="NCBI Taxonomy" id="79263"/>
    <lineage>
        <taxon>Bacteria</taxon>
        <taxon>Bacillati</taxon>
        <taxon>Bacillota</taxon>
        <taxon>Bacilli</taxon>
        <taxon>Bacillales</taxon>
        <taxon>Paenibacillaceae</taxon>
        <taxon>Paenibacillus</taxon>
    </lineage>
</organism>
<comment type="caution">
    <text evidence="2">The sequence shown here is derived from an EMBL/GenBank/DDBJ whole genome shotgun (WGS) entry which is preliminary data.</text>
</comment>
<protein>
    <submittedName>
        <fullName evidence="2">Stressosome-associated protein Prli42</fullName>
    </submittedName>
</protein>
<keyword evidence="1" id="KW-0812">Transmembrane</keyword>
<dbReference type="EMBL" id="JAMDMJ010000001">
    <property type="protein sequence ID" value="MCY9594520.1"/>
    <property type="molecule type" value="Genomic_DNA"/>
</dbReference>
<feature type="transmembrane region" description="Helical" evidence="1">
    <location>
        <begin position="9"/>
        <end position="30"/>
    </location>
</feature>
<dbReference type="NCBIfam" id="NF033880">
    <property type="entry name" value="Prli42"/>
    <property type="match status" value="1"/>
</dbReference>
<evidence type="ECO:0000256" key="1">
    <source>
        <dbReference type="SAM" id="Phobius"/>
    </source>
</evidence>